<dbReference type="InterPro" id="IPR027417">
    <property type="entry name" value="P-loop_NTPase"/>
</dbReference>
<comment type="subcellular location">
    <subcellularLocation>
        <location evidence="2">Cell projection</location>
    </subcellularLocation>
    <subcellularLocation>
        <location evidence="1">Cytoplasm</location>
        <location evidence="1">Cytoskeleton</location>
    </subcellularLocation>
</comment>
<dbReference type="OMA" id="MDEECIV"/>
<keyword evidence="7 11" id="KW-0518">Myosin</keyword>
<dbReference type="GO" id="GO:0042995">
    <property type="term" value="C:cell projection"/>
    <property type="evidence" value="ECO:0007669"/>
    <property type="project" value="UniProtKB-SubCell"/>
</dbReference>
<dbReference type="PROSITE" id="PS51456">
    <property type="entry name" value="MYOSIN_MOTOR"/>
    <property type="match status" value="1"/>
</dbReference>
<keyword evidence="5" id="KW-0547">Nucleotide-binding</keyword>
<dbReference type="InterPro" id="IPR036961">
    <property type="entry name" value="Kinesin_motor_dom_sf"/>
</dbReference>
<feature type="non-terminal residue" evidence="12">
    <location>
        <position position="1"/>
    </location>
</feature>
<keyword evidence="3" id="KW-0963">Cytoplasm</keyword>
<keyword evidence="9" id="KW-0206">Cytoskeleton</keyword>
<keyword evidence="4" id="KW-0677">Repeat</keyword>
<dbReference type="GO" id="GO:0005524">
    <property type="term" value="F:ATP binding"/>
    <property type="evidence" value="ECO:0007669"/>
    <property type="project" value="UniProtKB-KW"/>
</dbReference>
<dbReference type="PANTHER" id="PTHR46256">
    <property type="entry name" value="AGAP011099-PA"/>
    <property type="match status" value="1"/>
</dbReference>
<dbReference type="InterPro" id="IPR001609">
    <property type="entry name" value="Myosin_head_motor_dom-like"/>
</dbReference>
<dbReference type="Gene3D" id="3.40.850.10">
    <property type="entry name" value="Kinesin motor domain"/>
    <property type="match status" value="1"/>
</dbReference>
<organism evidence="12">
    <name type="scientific">Dendroctonus ponderosae</name>
    <name type="common">Mountain pine beetle</name>
    <dbReference type="NCBI Taxonomy" id="77166"/>
    <lineage>
        <taxon>Eukaryota</taxon>
        <taxon>Metazoa</taxon>
        <taxon>Ecdysozoa</taxon>
        <taxon>Arthropoda</taxon>
        <taxon>Hexapoda</taxon>
        <taxon>Insecta</taxon>
        <taxon>Pterygota</taxon>
        <taxon>Neoptera</taxon>
        <taxon>Endopterygota</taxon>
        <taxon>Coleoptera</taxon>
        <taxon>Polyphaga</taxon>
        <taxon>Cucujiformia</taxon>
        <taxon>Curculionidae</taxon>
        <taxon>Scolytinae</taxon>
        <taxon>Dendroctonus</taxon>
    </lineage>
</organism>
<keyword evidence="8" id="KW-0505">Motor protein</keyword>
<evidence type="ECO:0000256" key="11">
    <source>
        <dbReference type="PROSITE-ProRule" id="PRU00782"/>
    </source>
</evidence>
<dbReference type="EMBL" id="KB741294">
    <property type="protein sequence ID" value="ENN70201.1"/>
    <property type="molecule type" value="Genomic_DNA"/>
</dbReference>
<dbReference type="HOGENOM" id="CLU_1798431_0_0_1"/>
<dbReference type="Pfam" id="PF00063">
    <property type="entry name" value="Myosin_head"/>
    <property type="match status" value="1"/>
</dbReference>
<proteinExistence type="inferred from homology"/>
<dbReference type="SUPFAM" id="SSF52540">
    <property type="entry name" value="P-loop containing nucleoside triphosphate hydrolases"/>
    <property type="match status" value="1"/>
</dbReference>
<dbReference type="InterPro" id="IPR052409">
    <property type="entry name" value="Myosin-III_kinase_activity"/>
</dbReference>
<keyword evidence="10" id="KW-0966">Cell projection</keyword>
<evidence type="ECO:0000256" key="5">
    <source>
        <dbReference type="ARBA" id="ARBA00022741"/>
    </source>
</evidence>
<dbReference type="PANTHER" id="PTHR46256:SF2">
    <property type="entry name" value="NEITHER INACTIVATION NOR AFTERPOTENTIAL PROTEIN C"/>
    <property type="match status" value="1"/>
</dbReference>
<sequence length="144" mass="16658">MKNTCDEARNSRDVLANNLYSRFVDYVVGAINDKLEIGKAIFGNKYAINLLDFFGFECFKENHLPQFLVNCLNEQFQYHYIQKVFRAETQDLVSEDIEFETQTFFDNKTTLNHLLSKPDGVLSIIDEASKKNLSGHYIMGKQLT</sequence>
<evidence type="ECO:0000256" key="10">
    <source>
        <dbReference type="ARBA" id="ARBA00023273"/>
    </source>
</evidence>
<gene>
    <name evidence="12" type="ORF">YQE_13081</name>
</gene>
<evidence type="ECO:0000256" key="2">
    <source>
        <dbReference type="ARBA" id="ARBA00004316"/>
    </source>
</evidence>
<comment type="caution">
    <text evidence="11">Lacks conserved residue(s) required for the propagation of feature annotation.</text>
</comment>
<evidence type="ECO:0000256" key="4">
    <source>
        <dbReference type="ARBA" id="ARBA00022737"/>
    </source>
</evidence>
<keyword evidence="6" id="KW-0067">ATP-binding</keyword>
<evidence type="ECO:0000256" key="7">
    <source>
        <dbReference type="ARBA" id="ARBA00023123"/>
    </source>
</evidence>
<evidence type="ECO:0000256" key="1">
    <source>
        <dbReference type="ARBA" id="ARBA00004245"/>
    </source>
</evidence>
<keyword evidence="11" id="KW-0009">Actin-binding</keyword>
<protein>
    <submittedName>
        <fullName evidence="12">Uncharacterized protein</fullName>
    </submittedName>
</protein>
<evidence type="ECO:0000256" key="3">
    <source>
        <dbReference type="ARBA" id="ARBA00022490"/>
    </source>
</evidence>
<evidence type="ECO:0000313" key="12">
    <source>
        <dbReference type="EMBL" id="ENN70201.1"/>
    </source>
</evidence>
<dbReference type="GO" id="GO:0030832">
    <property type="term" value="P:regulation of actin filament length"/>
    <property type="evidence" value="ECO:0007669"/>
    <property type="project" value="TreeGrafter"/>
</dbReference>
<dbReference type="Gene3D" id="1.20.120.720">
    <property type="entry name" value="Myosin VI head, motor domain, U50 subdomain"/>
    <property type="match status" value="1"/>
</dbReference>
<name>N6TPK1_DENPD</name>
<comment type="similarity">
    <text evidence="11">Belongs to the TRAFAC class myosin-kinesin ATPase superfamily. Myosin family.</text>
</comment>
<dbReference type="GO" id="GO:0016459">
    <property type="term" value="C:myosin complex"/>
    <property type="evidence" value="ECO:0007669"/>
    <property type="project" value="UniProtKB-KW"/>
</dbReference>
<accession>N6TPK1</accession>
<dbReference type="Gene3D" id="1.20.58.530">
    <property type="match status" value="1"/>
</dbReference>
<evidence type="ECO:0000256" key="8">
    <source>
        <dbReference type="ARBA" id="ARBA00023175"/>
    </source>
</evidence>
<dbReference type="OrthoDB" id="6108017at2759"/>
<evidence type="ECO:0000256" key="6">
    <source>
        <dbReference type="ARBA" id="ARBA00022840"/>
    </source>
</evidence>
<reference evidence="12" key="1">
    <citation type="journal article" date="2013" name="Genome Biol.">
        <title>Draft genome of the mountain pine beetle, Dendroctonus ponderosae Hopkins, a major forest pest.</title>
        <authorList>
            <person name="Keeling C.I."/>
            <person name="Yuen M.M."/>
            <person name="Liao N.Y."/>
            <person name="Docking T.R."/>
            <person name="Chan S.K."/>
            <person name="Taylor G.A."/>
            <person name="Palmquist D.L."/>
            <person name="Jackman S.D."/>
            <person name="Nguyen A."/>
            <person name="Li M."/>
            <person name="Henderson H."/>
            <person name="Janes J.K."/>
            <person name="Zhao Y."/>
            <person name="Pandoh P."/>
            <person name="Moore R."/>
            <person name="Sperling F.A."/>
            <person name="Huber D.P."/>
            <person name="Birol I."/>
            <person name="Jones S.J."/>
            <person name="Bohlmann J."/>
        </authorList>
    </citation>
    <scope>NUCLEOTIDE SEQUENCE</scope>
</reference>
<dbReference type="GO" id="GO:0003779">
    <property type="term" value="F:actin binding"/>
    <property type="evidence" value="ECO:0007669"/>
    <property type="project" value="UniProtKB-KW"/>
</dbReference>
<dbReference type="GO" id="GO:0004674">
    <property type="term" value="F:protein serine/threonine kinase activity"/>
    <property type="evidence" value="ECO:0007669"/>
    <property type="project" value="TreeGrafter"/>
</dbReference>
<dbReference type="GO" id="GO:0000146">
    <property type="term" value="F:microfilament motor activity"/>
    <property type="evidence" value="ECO:0007669"/>
    <property type="project" value="TreeGrafter"/>
</dbReference>
<evidence type="ECO:0000256" key="9">
    <source>
        <dbReference type="ARBA" id="ARBA00023212"/>
    </source>
</evidence>
<dbReference type="AlphaFoldDB" id="N6TPK1"/>